<dbReference type="InterPro" id="IPR050631">
    <property type="entry name" value="PheA/TfdB_FAD_monoxygenase"/>
</dbReference>
<dbReference type="InterPro" id="IPR036188">
    <property type="entry name" value="FAD/NAD-bd_sf"/>
</dbReference>
<name>A0ABU2LCK7_9ACTN</name>
<dbReference type="Gene3D" id="3.30.9.10">
    <property type="entry name" value="D-Amino Acid Oxidase, subunit A, domain 2"/>
    <property type="match status" value="1"/>
</dbReference>
<dbReference type="GO" id="GO:0004497">
    <property type="term" value="F:monooxygenase activity"/>
    <property type="evidence" value="ECO:0007669"/>
    <property type="project" value="UniProtKB-KW"/>
</dbReference>
<dbReference type="Proteomes" id="UP001183388">
    <property type="component" value="Unassembled WGS sequence"/>
</dbReference>
<keyword evidence="1" id="KW-0560">Oxidoreductase</keyword>
<evidence type="ECO:0000259" key="3">
    <source>
        <dbReference type="Pfam" id="PF01494"/>
    </source>
</evidence>
<dbReference type="SUPFAM" id="SSF54373">
    <property type="entry name" value="FAD-linked reductases, C-terminal domain"/>
    <property type="match status" value="1"/>
</dbReference>
<keyword evidence="5" id="KW-1185">Reference proteome</keyword>
<keyword evidence="2" id="KW-0520">NAD</keyword>
<dbReference type="PANTHER" id="PTHR43476">
    <property type="entry name" value="3-(3-HYDROXY-PHENYL)PROPIONATE/3-HYDROXYCINNAMIC ACID HYDROXYLASE"/>
    <property type="match status" value="1"/>
</dbReference>
<dbReference type="PANTHER" id="PTHR43476:SF4">
    <property type="entry name" value="BLR0106 PROTEIN"/>
    <property type="match status" value="1"/>
</dbReference>
<evidence type="ECO:0000256" key="2">
    <source>
        <dbReference type="ARBA" id="ARBA00023027"/>
    </source>
</evidence>
<protein>
    <submittedName>
        <fullName evidence="4">FAD-dependent monooxygenase</fullName>
    </submittedName>
</protein>
<evidence type="ECO:0000313" key="5">
    <source>
        <dbReference type="Proteomes" id="UP001183388"/>
    </source>
</evidence>
<dbReference type="EMBL" id="JAVREN010000034">
    <property type="protein sequence ID" value="MDT0309309.1"/>
    <property type="molecule type" value="Genomic_DNA"/>
</dbReference>
<proteinExistence type="predicted"/>
<gene>
    <name evidence="4" type="ORF">RM780_20430</name>
</gene>
<organism evidence="4 5">
    <name type="scientific">Streptomyces boetiae</name>
    <dbReference type="NCBI Taxonomy" id="3075541"/>
    <lineage>
        <taxon>Bacteria</taxon>
        <taxon>Bacillati</taxon>
        <taxon>Actinomycetota</taxon>
        <taxon>Actinomycetes</taxon>
        <taxon>Kitasatosporales</taxon>
        <taxon>Streptomycetaceae</taxon>
        <taxon>Streptomyces</taxon>
    </lineage>
</organism>
<keyword evidence="4" id="KW-0503">Monooxygenase</keyword>
<dbReference type="Gene3D" id="3.50.50.60">
    <property type="entry name" value="FAD/NAD(P)-binding domain"/>
    <property type="match status" value="1"/>
</dbReference>
<dbReference type="SUPFAM" id="SSF51905">
    <property type="entry name" value="FAD/NAD(P)-binding domain"/>
    <property type="match status" value="1"/>
</dbReference>
<feature type="domain" description="FAD-binding" evidence="3">
    <location>
        <begin position="17"/>
        <end position="338"/>
    </location>
</feature>
<sequence length="414" mass="43958">MSRAEHRPLAAAPRRLRTRVGIIGAGPAGLVLANVLTRAGVDCLVVERASRAHVLARARAGLLEDRTVRALRRHGLAGGVLAEGVRHGWCEFRCLGRAVRVDYAAHAGGRAHWVYPQQRLVGDLLTALPPGAEPLFGEAVRAIEGFGQGAGESSGKGPGAGRGGALLLCESGLEIACDWVAGCDGYRGAARTALAALPAGAHLERRRRHAYDWLTVLAETDRPAEGVVYAVHPEGFAGMMPRTPSLVRFYLQCAPGETAAHWPAERIARQLTARLGDLPLLKDFPEVRVLRMRSSRIEPLRLGRLMLAGDAAHLLTPSGAKGANLAIADALALADALLTGRPGAYGARRLPRIRRAAAFSERLLGLLHLPPGEAGPAALRGRLHAFERLAGPGPEAAAFAHEYAGRPDADDRPR</sequence>
<dbReference type="RefSeq" id="WP_311632266.1">
    <property type="nucleotide sequence ID" value="NZ_JAVREN010000034.1"/>
</dbReference>
<dbReference type="PRINTS" id="PR00420">
    <property type="entry name" value="RNGMNOXGNASE"/>
</dbReference>
<dbReference type="Pfam" id="PF01494">
    <property type="entry name" value="FAD_binding_3"/>
    <property type="match status" value="1"/>
</dbReference>
<comment type="caution">
    <text evidence="4">The sequence shown here is derived from an EMBL/GenBank/DDBJ whole genome shotgun (WGS) entry which is preliminary data.</text>
</comment>
<accession>A0ABU2LCK7</accession>
<evidence type="ECO:0000313" key="4">
    <source>
        <dbReference type="EMBL" id="MDT0309309.1"/>
    </source>
</evidence>
<reference evidence="5" key="1">
    <citation type="submission" date="2023-07" db="EMBL/GenBank/DDBJ databases">
        <title>30 novel species of actinomycetes from the DSMZ collection.</title>
        <authorList>
            <person name="Nouioui I."/>
        </authorList>
    </citation>
    <scope>NUCLEOTIDE SEQUENCE [LARGE SCALE GENOMIC DNA]</scope>
    <source>
        <strain evidence="5">DSM 44917</strain>
    </source>
</reference>
<dbReference type="InterPro" id="IPR002938">
    <property type="entry name" value="FAD-bd"/>
</dbReference>
<evidence type="ECO:0000256" key="1">
    <source>
        <dbReference type="ARBA" id="ARBA00023002"/>
    </source>
</evidence>